<sequence>MSRSRTSRFGERRRIPPQWLARALSIYPPLLGAGIRVVEFSDDWTVCRTRLRLTRWNRNQQGTAFGGSIGSMSDAFFAILLMNQLGPGYYVWDAKAEIDYRSPGTSTVYGRFEVPRETAEAIRAEAESGSKVLHWFETDLLLRDGTVVAHVRRQVYIRKKPEGR</sequence>
<accession>A0A849AJ70</accession>
<dbReference type="EMBL" id="JABENB010000002">
    <property type="protein sequence ID" value="NNG40419.1"/>
    <property type="molecule type" value="Genomic_DNA"/>
</dbReference>
<dbReference type="Proteomes" id="UP000557772">
    <property type="component" value="Unassembled WGS sequence"/>
</dbReference>
<dbReference type="Gene3D" id="3.10.129.10">
    <property type="entry name" value="Hotdog Thioesterase"/>
    <property type="match status" value="1"/>
</dbReference>
<organism evidence="1 2">
    <name type="scientific">Flexivirga aerilata</name>
    <dbReference type="NCBI Taxonomy" id="1656889"/>
    <lineage>
        <taxon>Bacteria</taxon>
        <taxon>Bacillati</taxon>
        <taxon>Actinomycetota</taxon>
        <taxon>Actinomycetes</taxon>
        <taxon>Micrococcales</taxon>
        <taxon>Dermacoccaceae</taxon>
        <taxon>Flexivirga</taxon>
    </lineage>
</organism>
<dbReference type="CDD" id="cd03443">
    <property type="entry name" value="PaaI_thioesterase"/>
    <property type="match status" value="1"/>
</dbReference>
<dbReference type="Pfam" id="PF14539">
    <property type="entry name" value="DUF4442"/>
    <property type="match status" value="1"/>
</dbReference>
<protein>
    <submittedName>
        <fullName evidence="1">DUF4442 domain-containing protein</fullName>
    </submittedName>
</protein>
<comment type="caution">
    <text evidence="1">The sequence shown here is derived from an EMBL/GenBank/DDBJ whole genome shotgun (WGS) entry which is preliminary data.</text>
</comment>
<evidence type="ECO:0000313" key="2">
    <source>
        <dbReference type="Proteomes" id="UP000557772"/>
    </source>
</evidence>
<dbReference type="AlphaFoldDB" id="A0A849AJ70"/>
<dbReference type="InterPro" id="IPR027961">
    <property type="entry name" value="DUF4442"/>
</dbReference>
<evidence type="ECO:0000313" key="1">
    <source>
        <dbReference type="EMBL" id="NNG40419.1"/>
    </source>
</evidence>
<name>A0A849AJ70_9MICO</name>
<keyword evidence="2" id="KW-1185">Reference proteome</keyword>
<gene>
    <name evidence="1" type="ORF">HJ588_14205</name>
</gene>
<proteinExistence type="predicted"/>
<reference evidence="1 2" key="1">
    <citation type="submission" date="2020-05" db="EMBL/GenBank/DDBJ databases">
        <title>Flexivirga sp. ID2601S isolated from air conditioner.</title>
        <authorList>
            <person name="Kim D.H."/>
        </authorList>
    </citation>
    <scope>NUCLEOTIDE SEQUENCE [LARGE SCALE GENOMIC DNA]</scope>
    <source>
        <strain evidence="1 2">ID2601S</strain>
    </source>
</reference>
<dbReference type="RefSeq" id="WP_171156669.1">
    <property type="nucleotide sequence ID" value="NZ_JABENB010000002.1"/>
</dbReference>
<dbReference type="InterPro" id="IPR029069">
    <property type="entry name" value="HotDog_dom_sf"/>
</dbReference>
<dbReference type="SUPFAM" id="SSF54637">
    <property type="entry name" value="Thioesterase/thiol ester dehydrase-isomerase"/>
    <property type="match status" value="1"/>
</dbReference>